<accession>A0A6U7DKI9</accession>
<dbReference type="Gene3D" id="3.40.50.10300">
    <property type="entry name" value="CoaB-like"/>
    <property type="match status" value="1"/>
</dbReference>
<gene>
    <name evidence="4" type="ORF">CBRE1094_LOCUS9591</name>
    <name evidence="5" type="ORF">CBRE1094_LOCUS9592</name>
</gene>
<dbReference type="AlphaFoldDB" id="A0A6U7DKI9"/>
<protein>
    <recommendedName>
        <fullName evidence="3">DNA/pantothenate metabolism flavoprotein C-terminal domain-containing protein</fullName>
    </recommendedName>
</protein>
<dbReference type="EMBL" id="HBGU01017718">
    <property type="protein sequence ID" value="CAD9428346.1"/>
    <property type="molecule type" value="Transcribed_RNA"/>
</dbReference>
<evidence type="ECO:0000259" key="3">
    <source>
        <dbReference type="Pfam" id="PF04127"/>
    </source>
</evidence>
<evidence type="ECO:0000256" key="2">
    <source>
        <dbReference type="SAM" id="MobiDB-lite"/>
    </source>
</evidence>
<organism evidence="5">
    <name type="scientific">Haptolina brevifila</name>
    <dbReference type="NCBI Taxonomy" id="156173"/>
    <lineage>
        <taxon>Eukaryota</taxon>
        <taxon>Haptista</taxon>
        <taxon>Haptophyta</taxon>
        <taxon>Prymnesiophyceae</taxon>
        <taxon>Prymnesiales</taxon>
        <taxon>Prymnesiaceae</taxon>
        <taxon>Haptolina</taxon>
    </lineage>
</organism>
<reference evidence="5" key="1">
    <citation type="submission" date="2021-01" db="EMBL/GenBank/DDBJ databases">
        <authorList>
            <person name="Corre E."/>
            <person name="Pelletier E."/>
            <person name="Niang G."/>
            <person name="Scheremetjew M."/>
            <person name="Finn R."/>
            <person name="Kale V."/>
            <person name="Holt S."/>
            <person name="Cochrane G."/>
            <person name="Meng A."/>
            <person name="Brown T."/>
            <person name="Cohen L."/>
        </authorList>
    </citation>
    <scope>NUCLEOTIDE SEQUENCE</scope>
    <source>
        <strain evidence="5">UTEX LB 985</strain>
    </source>
</reference>
<dbReference type="InterPro" id="IPR007085">
    <property type="entry name" value="DNA/pantothenate-metab_flavo_C"/>
</dbReference>
<feature type="compositionally biased region" description="Basic and acidic residues" evidence="2">
    <location>
        <begin position="325"/>
        <end position="334"/>
    </location>
</feature>
<feature type="domain" description="DNA/pantothenate metabolism flavoprotein C-terminal" evidence="3">
    <location>
        <begin position="28"/>
        <end position="88"/>
    </location>
</feature>
<dbReference type="SUPFAM" id="SSF102645">
    <property type="entry name" value="CoaB-like"/>
    <property type="match status" value="1"/>
</dbReference>
<sequence>MANATTGLTTSQQLSAFVASHRAEGRRIVCVTSGGTTVPLERNTVRFIDNFSTGNRGAAAAECLLEAGYAVVFVHRAHSAFPFARCLLPPALSAEGFLRSIDSGRAALEQAAAAFAAAQPRFLAVPFTSVSDYLQLLREATCALAPAGPHAMLLLAAAVSDFYVPPEEMPEHKIQSAATAQKEGAAASAADGGLVLSLRPVPKVLGAIKHGDDKDAAWAPQCFVISFKLETNPAILLAKASGALAKYGVDVVCANLLQSYKREVTLVTASGDAPPTCAAVVQGDEQEEVEVEGVERTRLTLDGSAAGKEMEQVLIAELVKRHGHAIEQKQKDAASPDEAPCVGQKRCSRPDP</sequence>
<dbReference type="EMBL" id="HBGU01017717">
    <property type="protein sequence ID" value="CAD9428341.1"/>
    <property type="molecule type" value="Transcribed_RNA"/>
</dbReference>
<dbReference type="GO" id="GO:0003824">
    <property type="term" value="F:catalytic activity"/>
    <property type="evidence" value="ECO:0007669"/>
    <property type="project" value="UniProtKB-ARBA"/>
</dbReference>
<proteinExistence type="inferred from homology"/>
<dbReference type="PANTHER" id="PTHR12290">
    <property type="entry name" value="CORNICHON-RELATED"/>
    <property type="match status" value="1"/>
</dbReference>
<comment type="similarity">
    <text evidence="1">Belongs to the PPC synthetase family.</text>
</comment>
<feature type="region of interest" description="Disordered" evidence="2">
    <location>
        <begin position="325"/>
        <end position="352"/>
    </location>
</feature>
<evidence type="ECO:0000313" key="4">
    <source>
        <dbReference type="EMBL" id="CAD9428341.1"/>
    </source>
</evidence>
<dbReference type="Pfam" id="PF04127">
    <property type="entry name" value="DFP"/>
    <property type="match status" value="1"/>
</dbReference>
<evidence type="ECO:0000313" key="5">
    <source>
        <dbReference type="EMBL" id="CAD9428346.1"/>
    </source>
</evidence>
<dbReference type="InterPro" id="IPR035929">
    <property type="entry name" value="CoaB-like_sf"/>
</dbReference>
<evidence type="ECO:0000256" key="1">
    <source>
        <dbReference type="ARBA" id="ARBA00005703"/>
    </source>
</evidence>
<name>A0A6U7DKI9_9EUKA</name>
<dbReference type="GO" id="GO:0015937">
    <property type="term" value="P:coenzyme A biosynthetic process"/>
    <property type="evidence" value="ECO:0007669"/>
    <property type="project" value="UniProtKB-ARBA"/>
</dbReference>